<feature type="region of interest" description="Disordered" evidence="9">
    <location>
        <begin position="514"/>
        <end position="631"/>
    </location>
</feature>
<dbReference type="OrthoDB" id="9812433at2"/>
<evidence type="ECO:0000259" key="11">
    <source>
        <dbReference type="Pfam" id="PF02706"/>
    </source>
</evidence>
<dbReference type="AlphaFoldDB" id="A0A2N9JCB3"/>
<feature type="transmembrane region" description="Helical" evidence="10">
    <location>
        <begin position="217"/>
        <end position="240"/>
    </location>
</feature>
<evidence type="ECO:0000256" key="7">
    <source>
        <dbReference type="ARBA" id="ARBA00022989"/>
    </source>
</evidence>
<evidence type="ECO:0000256" key="9">
    <source>
        <dbReference type="SAM" id="MobiDB-lite"/>
    </source>
</evidence>
<accession>A0A2N9JCB3</accession>
<dbReference type="InterPro" id="IPR033756">
    <property type="entry name" value="YlxH/NBP35"/>
</dbReference>
<keyword evidence="12" id="KW-0808">Transferase</keyword>
<dbReference type="GO" id="GO:0004715">
    <property type="term" value="F:non-membrane spanning protein tyrosine kinase activity"/>
    <property type="evidence" value="ECO:0007669"/>
    <property type="project" value="UniProtKB-EC"/>
</dbReference>
<feature type="compositionally biased region" description="Basic and acidic residues" evidence="9">
    <location>
        <begin position="570"/>
        <end position="586"/>
    </location>
</feature>
<dbReference type="InterPro" id="IPR027417">
    <property type="entry name" value="P-loop_NTPase"/>
</dbReference>
<gene>
    <name evidence="12" type="ORF">MPLG2_0102</name>
</gene>
<dbReference type="CDD" id="cd05387">
    <property type="entry name" value="BY-kinase"/>
    <property type="match status" value="1"/>
</dbReference>
<keyword evidence="5" id="KW-0547">Nucleotide-binding</keyword>
<dbReference type="EMBL" id="LT985188">
    <property type="protein sequence ID" value="SPD85138.1"/>
    <property type="molecule type" value="Genomic_DNA"/>
</dbReference>
<dbReference type="Pfam" id="PF02706">
    <property type="entry name" value="Wzz"/>
    <property type="match status" value="1"/>
</dbReference>
<sequence length="631" mass="66376">MTFRQVLDIVWRRRLLVAITTVLVILAAFVYARLAPVTYQATTVLRYSPAGTATLSGSSSYGSINLDLDPEYVQSPELAEAAAQAINDNAQALQAAVSVNLVEGQRINRLEVTAVGATPEQAKNRANGIAAAFIAHLKDQLDSGIADLKEQLAAQQKVQAAALKTLSKKPGDQLAQTNFSSASSEISQLRSEIATIQGNGAPVAVLQPAMNGVRQGVSFLTIMLIGLTSGLLAGAGMALIRDQFDDHVRSTEDVEEVIGDHVIGDVAVVSRRQLKLAPLPAATRLATPLNESVRALRTSLEVIFPQRRVAIVMTSAEPGEGKTFVSANLAVAMARAGRSVILVEADLRRPRVHTYFEMPDGSLGFADLVESDAATDTIQGALIETPYRGLQILPAGSSNSEPADLLAGDTLQGVLARLRGLADFVLLDSPPGLALADAAILGRVADGVLVVTALHRTRGSALRGTLQSLNANRVNVVGVVVNRSRRATVKSYGHYYHEGGAPASAQPVTADEFARAGDSPVSDLAPGSAPGEDAPAEQAATGEQTDLPDAHEVAGKPNDGPVETEQYLPTDEHLTDGSESVEKTGEVEMSTSALDRDPSADAELDSDREAPGGVNDRADLVDDEARTHTDV</sequence>
<dbReference type="RefSeq" id="WP_105184447.1">
    <property type="nucleotide sequence ID" value="NZ_BAAAGO010000016.1"/>
</dbReference>
<protein>
    <submittedName>
        <fullName evidence="12">Putative Tyrosine-protein kinase YwqD</fullName>
        <ecNumber evidence="12">2.7.10.2</ecNumber>
    </submittedName>
</protein>
<evidence type="ECO:0000256" key="2">
    <source>
        <dbReference type="ARBA" id="ARBA00006683"/>
    </source>
</evidence>
<evidence type="ECO:0000256" key="3">
    <source>
        <dbReference type="ARBA" id="ARBA00022475"/>
    </source>
</evidence>
<dbReference type="InterPro" id="IPR003856">
    <property type="entry name" value="LPS_length_determ_N"/>
</dbReference>
<evidence type="ECO:0000256" key="8">
    <source>
        <dbReference type="ARBA" id="ARBA00023136"/>
    </source>
</evidence>
<keyword evidence="7 10" id="KW-1133">Transmembrane helix</keyword>
<evidence type="ECO:0000313" key="12">
    <source>
        <dbReference type="EMBL" id="SPD85138.1"/>
    </source>
</evidence>
<organism evidence="12 13">
    <name type="scientific">Micropruina glycogenica</name>
    <dbReference type="NCBI Taxonomy" id="75385"/>
    <lineage>
        <taxon>Bacteria</taxon>
        <taxon>Bacillati</taxon>
        <taxon>Actinomycetota</taxon>
        <taxon>Actinomycetes</taxon>
        <taxon>Propionibacteriales</taxon>
        <taxon>Nocardioidaceae</taxon>
        <taxon>Micropruina</taxon>
    </lineage>
</organism>
<dbReference type="KEGG" id="mgg:MPLG2_0102"/>
<evidence type="ECO:0000313" key="13">
    <source>
        <dbReference type="Proteomes" id="UP000238164"/>
    </source>
</evidence>
<dbReference type="InterPro" id="IPR005702">
    <property type="entry name" value="Wzc-like_C"/>
</dbReference>
<feature type="compositionally biased region" description="Basic and acidic residues" evidence="9">
    <location>
        <begin position="594"/>
        <end position="631"/>
    </location>
</feature>
<dbReference type="NCBIfam" id="TIGR01007">
    <property type="entry name" value="eps_fam"/>
    <property type="match status" value="1"/>
</dbReference>
<keyword evidence="8 10" id="KW-0472">Membrane</keyword>
<dbReference type="GO" id="GO:0005886">
    <property type="term" value="C:plasma membrane"/>
    <property type="evidence" value="ECO:0007669"/>
    <property type="project" value="UniProtKB-SubCell"/>
</dbReference>
<dbReference type="PANTHER" id="PTHR32309">
    <property type="entry name" value="TYROSINE-PROTEIN KINASE"/>
    <property type="match status" value="1"/>
</dbReference>
<keyword evidence="3" id="KW-1003">Cell membrane</keyword>
<evidence type="ECO:0000256" key="1">
    <source>
        <dbReference type="ARBA" id="ARBA00004651"/>
    </source>
</evidence>
<keyword evidence="4 10" id="KW-0812">Transmembrane</keyword>
<dbReference type="Pfam" id="PF10609">
    <property type="entry name" value="ParA"/>
    <property type="match status" value="1"/>
</dbReference>
<keyword evidence="12" id="KW-0418">Kinase</keyword>
<comment type="similarity">
    <text evidence="2">Belongs to the CpsC/CapA family.</text>
</comment>
<dbReference type="InterPro" id="IPR050445">
    <property type="entry name" value="Bact_polysacc_biosynth/exp"/>
</dbReference>
<dbReference type="Proteomes" id="UP000238164">
    <property type="component" value="Chromosome 1"/>
</dbReference>
<dbReference type="GO" id="GO:0005524">
    <property type="term" value="F:ATP binding"/>
    <property type="evidence" value="ECO:0007669"/>
    <property type="project" value="UniProtKB-KW"/>
</dbReference>
<dbReference type="SUPFAM" id="SSF52540">
    <property type="entry name" value="P-loop containing nucleoside triphosphate hydrolases"/>
    <property type="match status" value="1"/>
</dbReference>
<keyword evidence="6" id="KW-0067">ATP-binding</keyword>
<comment type="subcellular location">
    <subcellularLocation>
        <location evidence="1">Cell membrane</location>
        <topology evidence="1">Multi-pass membrane protein</topology>
    </subcellularLocation>
</comment>
<name>A0A2N9JCB3_9ACTN</name>
<evidence type="ECO:0000256" key="10">
    <source>
        <dbReference type="SAM" id="Phobius"/>
    </source>
</evidence>
<evidence type="ECO:0000256" key="5">
    <source>
        <dbReference type="ARBA" id="ARBA00022741"/>
    </source>
</evidence>
<evidence type="ECO:0000256" key="6">
    <source>
        <dbReference type="ARBA" id="ARBA00022840"/>
    </source>
</evidence>
<dbReference type="EC" id="2.7.10.2" evidence="12"/>
<keyword evidence="13" id="KW-1185">Reference proteome</keyword>
<evidence type="ECO:0000256" key="4">
    <source>
        <dbReference type="ARBA" id="ARBA00022692"/>
    </source>
</evidence>
<dbReference type="PANTHER" id="PTHR32309:SF31">
    <property type="entry name" value="CAPSULAR EXOPOLYSACCHARIDE FAMILY"/>
    <property type="match status" value="1"/>
</dbReference>
<feature type="domain" description="Polysaccharide chain length determinant N-terminal" evidence="11">
    <location>
        <begin position="3"/>
        <end position="83"/>
    </location>
</feature>
<dbReference type="Gene3D" id="3.40.50.300">
    <property type="entry name" value="P-loop containing nucleotide triphosphate hydrolases"/>
    <property type="match status" value="1"/>
</dbReference>
<reference evidence="12 13" key="1">
    <citation type="submission" date="2018-02" db="EMBL/GenBank/DDBJ databases">
        <authorList>
            <person name="Cohen D.B."/>
            <person name="Kent A.D."/>
        </authorList>
    </citation>
    <scope>NUCLEOTIDE SEQUENCE [LARGE SCALE GENOMIC DNA]</scope>
    <source>
        <strain evidence="12">1</strain>
    </source>
</reference>
<proteinExistence type="inferred from homology"/>